<sequence>MRSQSALLVDAGYLLAAAATRLTGSSFRRSVNANYEKLVAELIELVEQRSGLPILRVYWYDAGRSGIPDLDQERVAALPKVKLRLGRVGVEGEQKGVDLRIGLDMVSHSRKGSVDTIYLLSGDDDLTEAVEEAQAQGVQVVVLAVPTPTGAAHGVSKFLVRAADGVEVLESRVLDSTISAAVTSLVPHPAKPGTESAVTKATPGDLARRSPSTRPIPMPLAYSSGGSSSPYVAPEIQRDPEETTATIRTVVRKAYDAWLRSATEEQRQELLTRRPTIPSELDRALLVDLSEALGDYYLGDGMRVELRSKFWEAVEAAEKEDGA</sequence>
<dbReference type="Gene3D" id="3.40.50.1010">
    <property type="entry name" value="5'-nuclease"/>
    <property type="match status" value="1"/>
</dbReference>
<protein>
    <submittedName>
        <fullName evidence="3">NYN domain-containing protein</fullName>
    </submittedName>
</protein>
<dbReference type="GO" id="GO:0004540">
    <property type="term" value="F:RNA nuclease activity"/>
    <property type="evidence" value="ECO:0007669"/>
    <property type="project" value="InterPro"/>
</dbReference>
<evidence type="ECO:0000259" key="2">
    <source>
        <dbReference type="Pfam" id="PF01936"/>
    </source>
</evidence>
<evidence type="ECO:0000256" key="1">
    <source>
        <dbReference type="SAM" id="MobiDB-lite"/>
    </source>
</evidence>
<dbReference type="Pfam" id="PF01936">
    <property type="entry name" value="NYN"/>
    <property type="match status" value="1"/>
</dbReference>
<dbReference type="AlphaFoldDB" id="A0A9D1Z005"/>
<name>A0A9D1Z005_9MICO</name>
<evidence type="ECO:0000313" key="3">
    <source>
        <dbReference type="EMBL" id="HIY67091.1"/>
    </source>
</evidence>
<dbReference type="InterPro" id="IPR021139">
    <property type="entry name" value="NYN"/>
</dbReference>
<dbReference type="EMBL" id="DXDC01000379">
    <property type="protein sequence ID" value="HIY67091.1"/>
    <property type="molecule type" value="Genomic_DNA"/>
</dbReference>
<organism evidence="3 4">
    <name type="scientific">Candidatus Agrococcus pullicola</name>
    <dbReference type="NCBI Taxonomy" id="2838429"/>
    <lineage>
        <taxon>Bacteria</taxon>
        <taxon>Bacillati</taxon>
        <taxon>Actinomycetota</taxon>
        <taxon>Actinomycetes</taxon>
        <taxon>Micrococcales</taxon>
        <taxon>Microbacteriaceae</taxon>
        <taxon>Agrococcus</taxon>
    </lineage>
</organism>
<dbReference type="Proteomes" id="UP000824005">
    <property type="component" value="Unassembled WGS sequence"/>
</dbReference>
<feature type="region of interest" description="Disordered" evidence="1">
    <location>
        <begin position="188"/>
        <end position="232"/>
    </location>
</feature>
<accession>A0A9D1Z005</accession>
<reference evidence="3" key="1">
    <citation type="journal article" date="2021" name="PeerJ">
        <title>Extensive microbial diversity within the chicken gut microbiome revealed by metagenomics and culture.</title>
        <authorList>
            <person name="Gilroy R."/>
            <person name="Ravi A."/>
            <person name="Getino M."/>
            <person name="Pursley I."/>
            <person name="Horton D.L."/>
            <person name="Alikhan N.F."/>
            <person name="Baker D."/>
            <person name="Gharbi K."/>
            <person name="Hall N."/>
            <person name="Watson M."/>
            <person name="Adriaenssens E.M."/>
            <person name="Foster-Nyarko E."/>
            <person name="Jarju S."/>
            <person name="Secka A."/>
            <person name="Antonio M."/>
            <person name="Oren A."/>
            <person name="Chaudhuri R.R."/>
            <person name="La Ragione R."/>
            <person name="Hildebrand F."/>
            <person name="Pallen M.J."/>
        </authorList>
    </citation>
    <scope>NUCLEOTIDE SEQUENCE</scope>
    <source>
        <strain evidence="3">ChiGjej1B1-98</strain>
    </source>
</reference>
<comment type="caution">
    <text evidence="3">The sequence shown here is derived from an EMBL/GenBank/DDBJ whole genome shotgun (WGS) entry which is preliminary data.</text>
</comment>
<gene>
    <name evidence="3" type="ORF">H9830_12550</name>
</gene>
<proteinExistence type="predicted"/>
<feature type="domain" description="NYN" evidence="2">
    <location>
        <begin position="6"/>
        <end position="166"/>
    </location>
</feature>
<evidence type="ECO:0000313" key="4">
    <source>
        <dbReference type="Proteomes" id="UP000824005"/>
    </source>
</evidence>
<reference evidence="3" key="2">
    <citation type="submission" date="2021-04" db="EMBL/GenBank/DDBJ databases">
        <authorList>
            <person name="Gilroy R."/>
        </authorList>
    </citation>
    <scope>NUCLEOTIDE SEQUENCE</scope>
    <source>
        <strain evidence="3">ChiGjej1B1-98</strain>
    </source>
</reference>